<dbReference type="Pfam" id="PF01381">
    <property type="entry name" value="HTH_3"/>
    <property type="match status" value="1"/>
</dbReference>
<proteinExistence type="predicted"/>
<comment type="caution">
    <text evidence="3">The sequence shown here is derived from an EMBL/GenBank/DDBJ whole genome shotgun (WGS) entry which is preliminary data.</text>
</comment>
<organism evidence="3 4">
    <name type="scientific">Streptomyces mobaraensis</name>
    <name type="common">Streptoverticillium mobaraense</name>
    <dbReference type="NCBI Taxonomy" id="35621"/>
    <lineage>
        <taxon>Bacteria</taxon>
        <taxon>Bacillati</taxon>
        <taxon>Actinomycetota</taxon>
        <taxon>Actinomycetes</taxon>
        <taxon>Kitasatosporales</taxon>
        <taxon>Streptomycetaceae</taxon>
        <taxon>Streptomyces</taxon>
    </lineage>
</organism>
<dbReference type="Gene3D" id="1.10.260.40">
    <property type="entry name" value="lambda repressor-like DNA-binding domains"/>
    <property type="match status" value="1"/>
</dbReference>
<evidence type="ECO:0000259" key="2">
    <source>
        <dbReference type="PROSITE" id="PS50943"/>
    </source>
</evidence>
<dbReference type="AlphaFoldDB" id="A0A5N5VZS4"/>
<feature type="domain" description="HTH cro/C1-type" evidence="2">
    <location>
        <begin position="35"/>
        <end position="85"/>
    </location>
</feature>
<dbReference type="InterPro" id="IPR012349">
    <property type="entry name" value="Split_barrel_FMN-bd"/>
</dbReference>
<dbReference type="PROSITE" id="PS50943">
    <property type="entry name" value="HTH_CROC1"/>
    <property type="match status" value="1"/>
</dbReference>
<dbReference type="SUPFAM" id="SSF50475">
    <property type="entry name" value="FMN-binding split barrel"/>
    <property type="match status" value="1"/>
</dbReference>
<dbReference type="EMBL" id="VOKX01000127">
    <property type="protein sequence ID" value="KAB7833821.1"/>
    <property type="molecule type" value="Genomic_DNA"/>
</dbReference>
<dbReference type="Proteomes" id="UP000327000">
    <property type="component" value="Unassembled WGS sequence"/>
</dbReference>
<evidence type="ECO:0000256" key="1">
    <source>
        <dbReference type="SAM" id="MobiDB-lite"/>
    </source>
</evidence>
<dbReference type="InterPro" id="IPR001387">
    <property type="entry name" value="Cro/C1-type_HTH"/>
</dbReference>
<evidence type="ECO:0000313" key="4">
    <source>
        <dbReference type="Proteomes" id="UP000327000"/>
    </source>
</evidence>
<dbReference type="InterPro" id="IPR010982">
    <property type="entry name" value="Lambda_DNA-bd_dom_sf"/>
</dbReference>
<dbReference type="OrthoDB" id="7062584at2"/>
<keyword evidence="4" id="KW-1185">Reference proteome</keyword>
<dbReference type="Pfam" id="PF12900">
    <property type="entry name" value="Pyridox_ox_2"/>
    <property type="match status" value="1"/>
</dbReference>
<dbReference type="SUPFAM" id="SSF47413">
    <property type="entry name" value="lambda repressor-like DNA-binding domains"/>
    <property type="match status" value="1"/>
</dbReference>
<accession>A0A5N5VZS4</accession>
<dbReference type="InterPro" id="IPR024747">
    <property type="entry name" value="Pyridox_Oxase-rel"/>
</dbReference>
<name>A0A5N5VZS4_STRMB</name>
<dbReference type="CDD" id="cd00093">
    <property type="entry name" value="HTH_XRE"/>
    <property type="match status" value="1"/>
</dbReference>
<sequence length="234" mass="25096">MHSDGPQAPSSRPPGDPGDTADPTGTVATRCAVRRRQLGLTREELAHRAGMSVAYLDRLESLSDDFDPNALMRLAAALEMPYPELLEGPPQAAPGKREAAPHPLLARLSEDECWRLLGTHGIGRVGLTDAGGTPVVLPVNFLVDGRTIVYRTESGDAAAPAEGGPMAFEADHIDEHLSRGWSVLVTGTAEHVTDTHTIEDLVTRPGARPWAGGRRDLWVRLRPGEVTGRTIRTG</sequence>
<dbReference type="RefSeq" id="WP_152265973.1">
    <property type="nucleotide sequence ID" value="NZ_VOKX01000127.1"/>
</dbReference>
<dbReference type="GO" id="GO:0003677">
    <property type="term" value="F:DNA binding"/>
    <property type="evidence" value="ECO:0007669"/>
    <property type="project" value="InterPro"/>
</dbReference>
<feature type="region of interest" description="Disordered" evidence="1">
    <location>
        <begin position="1"/>
        <end position="28"/>
    </location>
</feature>
<feature type="compositionally biased region" description="Low complexity" evidence="1">
    <location>
        <begin position="17"/>
        <end position="26"/>
    </location>
</feature>
<dbReference type="SMART" id="SM00530">
    <property type="entry name" value="HTH_XRE"/>
    <property type="match status" value="1"/>
</dbReference>
<evidence type="ECO:0000313" key="3">
    <source>
        <dbReference type="EMBL" id="KAB7833821.1"/>
    </source>
</evidence>
<protein>
    <submittedName>
        <fullName evidence="3">Helix-turn-helix domain-containing protein</fullName>
    </submittedName>
</protein>
<gene>
    <name evidence="3" type="ORF">FRZ00_32365</name>
</gene>
<dbReference type="Gene3D" id="2.30.110.10">
    <property type="entry name" value="Electron Transport, Fmn-binding Protein, Chain A"/>
    <property type="match status" value="1"/>
</dbReference>
<reference evidence="3 4" key="1">
    <citation type="journal article" date="2019" name="Microb. Cell Fact.">
        <title>Exploring novel herbicidin analogues by transcriptional regulator overexpression and MS/MS molecular networking.</title>
        <authorList>
            <person name="Shi Y."/>
            <person name="Gu R."/>
            <person name="Li Y."/>
            <person name="Wang X."/>
            <person name="Ren W."/>
            <person name="Li X."/>
            <person name="Wang L."/>
            <person name="Xie Y."/>
            <person name="Hong B."/>
        </authorList>
    </citation>
    <scope>NUCLEOTIDE SEQUENCE [LARGE SCALE GENOMIC DNA]</scope>
    <source>
        <strain evidence="3 4">US-43</strain>
    </source>
</reference>